<name>A0ABQ6PKU9_9BACT</name>
<dbReference type="Pfam" id="PF02518">
    <property type="entry name" value="HATPase_c"/>
    <property type="match status" value="1"/>
</dbReference>
<evidence type="ECO:0000256" key="10">
    <source>
        <dbReference type="ARBA" id="ARBA00022723"/>
    </source>
</evidence>
<sequence>MVFQVLFCLVTLLQLGKEKPVPHILLNDELKDSANVFHDMLFGTVYFFEEKSPLTFEEVYEKFSSGDFIKIPRHAKFNMGYIGADYWFGVTVENMSGSPKIMDLGVYNSSIYQVNFFGFNEEGRLLETDSAGYAIPGNKRKLNHRNDVFQLYFPAKSKRTILSKINFNGGKSGTTFFLGDYQKNNRDSGWRAFLIGIISGRLYTVVVLAFLVFLFFNKRVYIFLSAYVFFGIIILLESDRQFLDFIELKNYIRMGPWLTPISVLLLTVFALLFTQELFSINSKRSITAIWIRLFAVLQLTYAGICLLLFFYFLQPKEMPIFYIICHYLGVVNMVILLAVCLLQIKKTPGLTAFALSANLLLAIGAIVYLITRLGYTQILPLDLGFLIYGLTFNVLIIIIGLVYQFFSSQKERLRLVMEQSQIEQQMARLIIEAQDHERQRIAKDLHDDLGSNLAMIKLRMELMMEHQQLLNGNNQSLEEIHQMLDGACKDLRYISHELMPADLSTKVMRTMVEELVEKLSVQRKVAIHALVEDIPILSVDTKVNLFRIIKELMNNILKHAQATQATIRLAQSSDGNHITLEISDNGKGIPKEVLEGNSKGMGLKNLEKRVEYLKGKLSIKSNRLGTRILVTVPMNPQLSGAYLQSESQPKV</sequence>
<evidence type="ECO:0000256" key="8">
    <source>
        <dbReference type="ARBA" id="ARBA00022553"/>
    </source>
</evidence>
<dbReference type="Gene3D" id="1.20.5.1930">
    <property type="match status" value="1"/>
</dbReference>
<keyword evidence="12" id="KW-0418">Kinase</keyword>
<dbReference type="CDD" id="cd16917">
    <property type="entry name" value="HATPase_UhpB-NarQ-NarX-like"/>
    <property type="match status" value="1"/>
</dbReference>
<evidence type="ECO:0000256" key="2">
    <source>
        <dbReference type="ARBA" id="ARBA00001966"/>
    </source>
</evidence>
<comment type="function">
    <text evidence="17">Member of the two-component regulatory system NreB/NreC involved in the control of dissimilatory nitrate/nitrite reduction in response to oxygen. NreB functions as a direct oxygen sensor histidine kinase which is autophosphorylated, in the absence of oxygen, probably at the conserved histidine residue, and transfers its phosphate group probably to a conserved aspartate residue of NreC. NreB/NreC activates the expression of the nitrate (narGHJI) and nitrite (nir) reductase operons, as well as the putative nitrate transporter gene narT.</text>
</comment>
<dbReference type="InterPro" id="IPR005467">
    <property type="entry name" value="His_kinase_dom"/>
</dbReference>
<keyword evidence="13" id="KW-0067">ATP-binding</keyword>
<keyword evidence="19" id="KW-1133">Transmembrane helix</keyword>
<evidence type="ECO:0000256" key="13">
    <source>
        <dbReference type="ARBA" id="ARBA00022840"/>
    </source>
</evidence>
<dbReference type="InterPro" id="IPR011623">
    <property type="entry name" value="7TMR_DISM_rcpt_extracell_dom1"/>
</dbReference>
<evidence type="ECO:0000256" key="4">
    <source>
        <dbReference type="ARBA" id="ARBA00012438"/>
    </source>
</evidence>
<organism evidence="21 22">
    <name type="scientific">Algoriphagus confluentis</name>
    <dbReference type="NCBI Taxonomy" id="1697556"/>
    <lineage>
        <taxon>Bacteria</taxon>
        <taxon>Pseudomonadati</taxon>
        <taxon>Bacteroidota</taxon>
        <taxon>Cytophagia</taxon>
        <taxon>Cytophagales</taxon>
        <taxon>Cyclobacteriaceae</taxon>
        <taxon>Algoriphagus</taxon>
    </lineage>
</organism>
<feature type="transmembrane region" description="Helical" evidence="19">
    <location>
        <begin position="349"/>
        <end position="371"/>
    </location>
</feature>
<keyword evidence="19" id="KW-0472">Membrane</keyword>
<comment type="caution">
    <text evidence="21">The sequence shown here is derived from an EMBL/GenBank/DDBJ whole genome shotgun (WGS) entry which is preliminary data.</text>
</comment>
<dbReference type="InterPro" id="IPR011622">
    <property type="entry name" value="7TMR_DISM_rcpt_extracell_dom2"/>
</dbReference>
<feature type="transmembrane region" description="Helical" evidence="19">
    <location>
        <begin position="220"/>
        <end position="237"/>
    </location>
</feature>
<evidence type="ECO:0000256" key="19">
    <source>
        <dbReference type="SAM" id="Phobius"/>
    </source>
</evidence>
<feature type="transmembrane region" description="Helical" evidence="19">
    <location>
        <begin position="383"/>
        <end position="406"/>
    </location>
</feature>
<dbReference type="Pfam" id="PF07696">
    <property type="entry name" value="7TMR-DISMED2"/>
    <property type="match status" value="1"/>
</dbReference>
<evidence type="ECO:0000256" key="18">
    <source>
        <dbReference type="ARBA" id="ARBA00030800"/>
    </source>
</evidence>
<dbReference type="InterPro" id="IPR003594">
    <property type="entry name" value="HATPase_dom"/>
</dbReference>
<dbReference type="PANTHER" id="PTHR24421:SF10">
    <property type="entry name" value="NITRATE_NITRITE SENSOR PROTEIN NARQ"/>
    <property type="match status" value="1"/>
</dbReference>
<keyword evidence="19" id="KW-0812">Transmembrane</keyword>
<evidence type="ECO:0000256" key="17">
    <source>
        <dbReference type="ARBA" id="ARBA00024827"/>
    </source>
</evidence>
<comment type="cofactor">
    <cofactor evidence="2">
        <name>[4Fe-4S] cluster</name>
        <dbReference type="ChEBI" id="CHEBI:49883"/>
    </cofactor>
</comment>
<dbReference type="PANTHER" id="PTHR24421">
    <property type="entry name" value="NITRATE/NITRITE SENSOR PROTEIN NARX-RELATED"/>
    <property type="match status" value="1"/>
</dbReference>
<feature type="domain" description="Histidine kinase" evidence="20">
    <location>
        <begin position="444"/>
        <end position="636"/>
    </location>
</feature>
<feature type="transmembrane region" description="Helical" evidence="19">
    <location>
        <begin position="290"/>
        <end position="313"/>
    </location>
</feature>
<proteinExistence type="predicted"/>
<dbReference type="SMART" id="SM00387">
    <property type="entry name" value="HATPase_c"/>
    <property type="match status" value="1"/>
</dbReference>
<protein>
    <recommendedName>
        <fullName evidence="5">Oxygen sensor histidine kinase NreB</fullName>
        <ecNumber evidence="4">2.7.13.3</ecNumber>
    </recommendedName>
    <alternativeName>
        <fullName evidence="18">Nitrogen regulation protein B</fullName>
    </alternativeName>
</protein>
<dbReference type="InterPro" id="IPR036890">
    <property type="entry name" value="HATPase_C_sf"/>
</dbReference>
<accession>A0ABQ6PKU9</accession>
<keyword evidence="15" id="KW-0902">Two-component regulatory system</keyword>
<keyword evidence="22" id="KW-1185">Reference proteome</keyword>
<feature type="transmembrane region" description="Helical" evidence="19">
    <location>
        <begin position="319"/>
        <end position="342"/>
    </location>
</feature>
<feature type="transmembrane region" description="Helical" evidence="19">
    <location>
        <begin position="257"/>
        <end position="278"/>
    </location>
</feature>
<dbReference type="PROSITE" id="PS50109">
    <property type="entry name" value="HIS_KIN"/>
    <property type="match status" value="1"/>
</dbReference>
<dbReference type="EC" id="2.7.13.3" evidence="4"/>
<dbReference type="InterPro" id="IPR011712">
    <property type="entry name" value="Sig_transdc_His_kin_sub3_dim/P"/>
</dbReference>
<dbReference type="InterPro" id="IPR004358">
    <property type="entry name" value="Sig_transdc_His_kin-like_C"/>
</dbReference>
<keyword evidence="8" id="KW-0597">Phosphoprotein</keyword>
<evidence type="ECO:0000256" key="3">
    <source>
        <dbReference type="ARBA" id="ARBA00004496"/>
    </source>
</evidence>
<evidence type="ECO:0000256" key="14">
    <source>
        <dbReference type="ARBA" id="ARBA00023004"/>
    </source>
</evidence>
<feature type="transmembrane region" description="Helical" evidence="19">
    <location>
        <begin position="190"/>
        <end position="213"/>
    </location>
</feature>
<keyword evidence="7" id="KW-0963">Cytoplasm</keyword>
<dbReference type="Gene3D" id="3.30.565.10">
    <property type="entry name" value="Histidine kinase-like ATPase, C-terminal domain"/>
    <property type="match status" value="1"/>
</dbReference>
<dbReference type="Pfam" id="PF07695">
    <property type="entry name" value="7TMR-DISM_7TM"/>
    <property type="match status" value="1"/>
</dbReference>
<evidence type="ECO:0000256" key="11">
    <source>
        <dbReference type="ARBA" id="ARBA00022741"/>
    </source>
</evidence>
<evidence type="ECO:0000256" key="5">
    <source>
        <dbReference type="ARBA" id="ARBA00017322"/>
    </source>
</evidence>
<keyword evidence="10" id="KW-0479">Metal-binding</keyword>
<dbReference type="Pfam" id="PF07730">
    <property type="entry name" value="HisKA_3"/>
    <property type="match status" value="1"/>
</dbReference>
<evidence type="ECO:0000256" key="16">
    <source>
        <dbReference type="ARBA" id="ARBA00023014"/>
    </source>
</evidence>
<evidence type="ECO:0000256" key="6">
    <source>
        <dbReference type="ARBA" id="ARBA00022485"/>
    </source>
</evidence>
<dbReference type="Gene3D" id="2.60.40.2380">
    <property type="match status" value="1"/>
</dbReference>
<dbReference type="SUPFAM" id="SSF55874">
    <property type="entry name" value="ATPase domain of HSP90 chaperone/DNA topoisomerase II/histidine kinase"/>
    <property type="match status" value="1"/>
</dbReference>
<gene>
    <name evidence="21" type="ORF">Aconfl_10110</name>
</gene>
<dbReference type="Proteomes" id="UP001338309">
    <property type="component" value="Unassembled WGS sequence"/>
</dbReference>
<keyword evidence="14" id="KW-0408">Iron</keyword>
<keyword evidence="11" id="KW-0547">Nucleotide-binding</keyword>
<evidence type="ECO:0000313" key="21">
    <source>
        <dbReference type="EMBL" id="GMQ28368.1"/>
    </source>
</evidence>
<evidence type="ECO:0000256" key="1">
    <source>
        <dbReference type="ARBA" id="ARBA00000085"/>
    </source>
</evidence>
<evidence type="ECO:0000256" key="7">
    <source>
        <dbReference type="ARBA" id="ARBA00022490"/>
    </source>
</evidence>
<evidence type="ECO:0000256" key="15">
    <source>
        <dbReference type="ARBA" id="ARBA00023012"/>
    </source>
</evidence>
<dbReference type="EMBL" id="BTPD01000003">
    <property type="protein sequence ID" value="GMQ28368.1"/>
    <property type="molecule type" value="Genomic_DNA"/>
</dbReference>
<reference evidence="21 22" key="1">
    <citation type="submission" date="2023-08" db="EMBL/GenBank/DDBJ databases">
        <title>Draft genome sequence of Algoriphagus confluentis.</title>
        <authorList>
            <person name="Takatani N."/>
            <person name="Hosokawa M."/>
            <person name="Sawabe T."/>
        </authorList>
    </citation>
    <scope>NUCLEOTIDE SEQUENCE [LARGE SCALE GENOMIC DNA]</scope>
    <source>
        <strain evidence="21 22">NBRC 111222</strain>
    </source>
</reference>
<evidence type="ECO:0000313" key="22">
    <source>
        <dbReference type="Proteomes" id="UP001338309"/>
    </source>
</evidence>
<dbReference type="PRINTS" id="PR00344">
    <property type="entry name" value="BCTRLSENSOR"/>
</dbReference>
<evidence type="ECO:0000256" key="9">
    <source>
        <dbReference type="ARBA" id="ARBA00022679"/>
    </source>
</evidence>
<evidence type="ECO:0000259" key="20">
    <source>
        <dbReference type="PROSITE" id="PS50109"/>
    </source>
</evidence>
<comment type="subcellular location">
    <subcellularLocation>
        <location evidence="3">Cytoplasm</location>
    </subcellularLocation>
</comment>
<keyword evidence="9" id="KW-0808">Transferase</keyword>
<keyword evidence="16" id="KW-0411">Iron-sulfur</keyword>
<comment type="catalytic activity">
    <reaction evidence="1">
        <text>ATP + protein L-histidine = ADP + protein N-phospho-L-histidine.</text>
        <dbReference type="EC" id="2.7.13.3"/>
    </reaction>
</comment>
<evidence type="ECO:0000256" key="12">
    <source>
        <dbReference type="ARBA" id="ARBA00022777"/>
    </source>
</evidence>
<keyword evidence="6" id="KW-0004">4Fe-4S</keyword>
<dbReference type="InterPro" id="IPR050482">
    <property type="entry name" value="Sensor_HK_TwoCompSys"/>
</dbReference>